<dbReference type="Proteomes" id="UP000494040">
    <property type="component" value="Unassembled WGS sequence"/>
</dbReference>
<feature type="compositionally biased region" description="Polar residues" evidence="5">
    <location>
        <begin position="390"/>
        <end position="401"/>
    </location>
</feature>
<feature type="compositionally biased region" description="Basic and acidic residues" evidence="5">
    <location>
        <begin position="307"/>
        <end position="316"/>
    </location>
</feature>
<keyword evidence="3" id="KW-0597">Phosphoprotein</keyword>
<dbReference type="KEGG" id="clec:106663874"/>
<comment type="subcellular location">
    <subcellularLocation>
        <location evidence="1">Nucleus</location>
        <location evidence="1">Nucleolus</location>
    </subcellularLocation>
</comment>
<dbReference type="RefSeq" id="XP_014244568.1">
    <property type="nucleotide sequence ID" value="XM_014389082.2"/>
</dbReference>
<evidence type="ECO:0000256" key="5">
    <source>
        <dbReference type="SAM" id="MobiDB-lite"/>
    </source>
</evidence>
<dbReference type="InterPro" id="IPR006709">
    <property type="entry name" value="SSU_processome_Utp14"/>
</dbReference>
<comment type="similarity">
    <text evidence="2">Belongs to the UTP14 family.</text>
</comment>
<name>A0A8I6REC7_CIMLE</name>
<dbReference type="Pfam" id="PF04615">
    <property type="entry name" value="Utp14"/>
    <property type="match status" value="2"/>
</dbReference>
<organism evidence="6 7">
    <name type="scientific">Cimex lectularius</name>
    <name type="common">Bed bug</name>
    <name type="synonym">Acanthia lectularia</name>
    <dbReference type="NCBI Taxonomy" id="79782"/>
    <lineage>
        <taxon>Eukaryota</taxon>
        <taxon>Metazoa</taxon>
        <taxon>Ecdysozoa</taxon>
        <taxon>Arthropoda</taxon>
        <taxon>Hexapoda</taxon>
        <taxon>Insecta</taxon>
        <taxon>Pterygota</taxon>
        <taxon>Neoptera</taxon>
        <taxon>Paraneoptera</taxon>
        <taxon>Hemiptera</taxon>
        <taxon>Heteroptera</taxon>
        <taxon>Panheteroptera</taxon>
        <taxon>Cimicomorpha</taxon>
        <taxon>Cimicidae</taxon>
        <taxon>Cimex</taxon>
    </lineage>
</organism>
<feature type="compositionally biased region" description="Basic and acidic residues" evidence="5">
    <location>
        <begin position="523"/>
        <end position="568"/>
    </location>
</feature>
<evidence type="ECO:0000313" key="7">
    <source>
        <dbReference type="Proteomes" id="UP000494040"/>
    </source>
</evidence>
<keyword evidence="7" id="KW-1185">Reference proteome</keyword>
<dbReference type="GO" id="GO:0032040">
    <property type="term" value="C:small-subunit processome"/>
    <property type="evidence" value="ECO:0007669"/>
    <property type="project" value="InterPro"/>
</dbReference>
<evidence type="ECO:0000256" key="3">
    <source>
        <dbReference type="ARBA" id="ARBA00022553"/>
    </source>
</evidence>
<protein>
    <recommendedName>
        <fullName evidence="8">U3 small nucleolar RNA-associated protein 14 homolog A</fullName>
    </recommendedName>
</protein>
<dbReference type="PANTHER" id="PTHR14150:SF12">
    <property type="entry name" value="U3 SMALL NUCLEOLAR RNA-ASSOCIATED PROTEIN 14 HOMOLOG A"/>
    <property type="match status" value="1"/>
</dbReference>
<evidence type="ECO:0000256" key="2">
    <source>
        <dbReference type="ARBA" id="ARBA00007774"/>
    </source>
</evidence>
<feature type="region of interest" description="Disordered" evidence="5">
    <location>
        <begin position="365"/>
        <end position="596"/>
    </location>
</feature>
<feature type="region of interest" description="Disordered" evidence="5">
    <location>
        <begin position="307"/>
        <end position="347"/>
    </location>
</feature>
<dbReference type="GeneID" id="106663874"/>
<proteinExistence type="inferred from homology"/>
<reference evidence="6" key="1">
    <citation type="submission" date="2022-01" db="UniProtKB">
        <authorList>
            <consortium name="EnsemblMetazoa"/>
        </authorList>
    </citation>
    <scope>IDENTIFICATION</scope>
</reference>
<dbReference type="EnsemblMetazoa" id="XM_014389082.2">
    <property type="protein sequence ID" value="XP_014244568.1"/>
    <property type="gene ID" value="LOC106663874"/>
</dbReference>
<dbReference type="PANTHER" id="PTHR14150">
    <property type="entry name" value="U3 SMALL NUCLEOLAR RNA-ASSOCIATED PROTEIN 14"/>
    <property type="match status" value="1"/>
</dbReference>
<feature type="compositionally biased region" description="Basic and acidic residues" evidence="5">
    <location>
        <begin position="418"/>
        <end position="439"/>
    </location>
</feature>
<dbReference type="GO" id="GO:0006364">
    <property type="term" value="P:rRNA processing"/>
    <property type="evidence" value="ECO:0007669"/>
    <property type="project" value="InterPro"/>
</dbReference>
<evidence type="ECO:0000256" key="4">
    <source>
        <dbReference type="ARBA" id="ARBA00023242"/>
    </source>
</evidence>
<keyword evidence="4" id="KW-0539">Nucleus</keyword>
<sequence>MQEDEENYVFDDEEVHPKNHDVLLQAVSQLYRKKKIEAPTRSEPATKVSEFHLSSGQQTDDVIKVHDLIRVLDKKATHKEIGKNVRLVQKKSKTLKKPLEKIYADRIARKLGYESVRKQLSKWDAIVHRNRSANQLVFPLKDQHVDIVKEDDYKTPFKEPTELEQEMQKILGTSEVAKEELEKEKEMMDLNLSLEEMIKRRQMIAKMRARESYRIAKAVRQNKIKSKKYHRILKREKMKKELKEFELLQKTNPEAALEKLERIERARAEERMSLRHRNTGKWARSRAIRAKYDTEARAQLAEQLAKSRDLTKKLNQDTDSDNEEDDTGPADNISSAEKNNPWVKKSASEINDFISGYRKYWDEVEKEKQEKTNNVSVQRNRSLEADEVESNTSNVMVSENNSKNEETDLEIPPQNENQGDKSKSESELIRGPENFKGDVEEWSDVENNVEVRQSEDKLENNLNSANHAADNSYVNNEKDNSKDNLENLNEEDKHLDENSEVTSCGDKLNKELEQSLTINKNVGKLENHEDKHEEKNKKQTEDVNKNDTELLGSEDDHMIDNKRKEMKLSGRLKQKTSPKRLNKKQNKQFDNGKVNKSENELKYEIKSFDVENNPKPLSVNVQQERNQNFIKKDMNVENKSECETVEKIASTDICVEQEYSTFIDSGIDKKTLRKTNKSKKVKNVLNSSGSWSVLQAEKVMKKSVKAPEQRAKAVKRPSSWSIEEIFQGVEDKVKNNALKKFKDIQDDMKLDIVKEVKISMKKRDKSSDLSMKKKPKVSIDEKLLEVCEEGVSTGENDIRGLLDRISSNEKDTTQNLPEIDPDKFLPVKQKKLMTHAPELEEEGDDASGDEDEKQKHLNLIEAFGDDDVVDQFRKEKEDEINADKPKDVDLTLPGWGHWAGCSMPPVKKRKTSRRFVVKFPEVKRKDATRQHVIINENVDVRLKDHMVNELPYPFKSVKEYEASIRAPIGNNWIPEVAHKRLTAPPVLTKMGSIIEPMDPEQLVKNIQNETKISIKT</sequence>
<accession>A0A8I6REC7</accession>
<feature type="compositionally biased region" description="Acidic residues" evidence="5">
    <location>
        <begin position="318"/>
        <end position="328"/>
    </location>
</feature>
<dbReference type="AlphaFoldDB" id="A0A8I6REC7"/>
<dbReference type="OrthoDB" id="277439at2759"/>
<dbReference type="OMA" id="EHALSGW"/>
<evidence type="ECO:0008006" key="8">
    <source>
        <dbReference type="Google" id="ProtNLM"/>
    </source>
</evidence>
<evidence type="ECO:0000256" key="1">
    <source>
        <dbReference type="ARBA" id="ARBA00004604"/>
    </source>
</evidence>
<feature type="compositionally biased region" description="Basic residues" evidence="5">
    <location>
        <begin position="570"/>
        <end position="586"/>
    </location>
</feature>
<evidence type="ECO:0000313" key="6">
    <source>
        <dbReference type="EnsemblMetazoa" id="XP_014244568.1"/>
    </source>
</evidence>
<feature type="compositionally biased region" description="Basic and acidic residues" evidence="5">
    <location>
        <begin position="476"/>
        <end position="497"/>
    </location>
</feature>